<keyword evidence="13" id="KW-1185">Reference proteome</keyword>
<dbReference type="OrthoDB" id="5592263at2"/>
<reference evidence="8 13" key="6">
    <citation type="submission" date="2023-12" db="EMBL/GenBank/DDBJ databases">
        <title>Characterization of antibiotic resistance in Aeromonas spp. in hospital effluent.</title>
        <authorList>
            <person name="Negoseki B.R.S."/>
            <person name="Krul D."/>
            <person name="Siqueira A.C."/>
            <person name="Almeida M."/>
            <person name="Mesa D."/>
            <person name="Conte D."/>
            <person name="Dalla-Costa L.M."/>
        </authorList>
    </citation>
    <scope>NUCLEOTIDE SEQUENCE [LARGE SCALE GENOMIC DNA]</scope>
    <source>
        <strain evidence="8 13">36v</strain>
    </source>
</reference>
<proteinExistence type="predicted"/>
<dbReference type="EMBL" id="JAOCFT010000001">
    <property type="protein sequence ID" value="MDH1899667.1"/>
    <property type="molecule type" value="Genomic_DNA"/>
</dbReference>
<dbReference type="Proteomes" id="UP001163285">
    <property type="component" value="Chromosome"/>
</dbReference>
<reference evidence="2 11" key="2">
    <citation type="submission" date="2021-07" db="EMBL/GenBank/DDBJ databases">
        <title>Draft genome sequence of carbapenem-resistant Aeromonas spp. in Japan.</title>
        <authorList>
            <person name="Maehana S."/>
            <person name="Suzuki M."/>
            <person name="Kitasato H."/>
        </authorList>
    </citation>
    <scope>NUCLEOTIDE SEQUENCE</scope>
    <source>
        <strain evidence="2">KAM348</strain>
        <strain evidence="3">KAM351</strain>
        <strain evidence="4 11">KAM382</strain>
    </source>
</reference>
<dbReference type="EMBL" id="BPNN01000004">
    <property type="protein sequence ID" value="GJA61911.1"/>
    <property type="molecule type" value="Genomic_DNA"/>
</dbReference>
<dbReference type="Proteomes" id="UP001160758">
    <property type="component" value="Unassembled WGS sequence"/>
</dbReference>
<feature type="chain" id="PRO_5044540654" evidence="1">
    <location>
        <begin position="24"/>
        <end position="110"/>
    </location>
</feature>
<gene>
    <name evidence="9" type="ORF">JC965_00935</name>
    <name evidence="2" type="ORF">KAM348_05350</name>
    <name evidence="3" type="ORF">KAM351_05220</name>
    <name evidence="4" type="ORF">KAM382_05540</name>
    <name evidence="6" type="ORF">N5I07_19295</name>
    <name evidence="5" type="ORF">N5I20_05415</name>
    <name evidence="10" type="ORF">OJY61_04890</name>
    <name evidence="7" type="ORF">SJS77_17920</name>
    <name evidence="8" type="ORF">VCX44_04415</name>
</gene>
<dbReference type="AlphaFoldDB" id="A0A0A5MPJ1"/>
<name>A0A0A5MPJ1_AERCA</name>
<evidence type="ECO:0000313" key="3">
    <source>
        <dbReference type="EMBL" id="GJA61911.1"/>
    </source>
</evidence>
<evidence type="ECO:0000256" key="1">
    <source>
        <dbReference type="SAM" id="SignalP"/>
    </source>
</evidence>
<reference evidence="10" key="4">
    <citation type="submission" date="2023-04" db="EMBL/GenBank/DDBJ databases">
        <title>Whole Genome Sequence of Multi-drug resistant Aeromonas caviae as a gut pathogen in newborn.</title>
        <authorList>
            <person name="Jadhav S.V."/>
            <person name="Saroj S.D."/>
            <person name="Saha U.B."/>
            <person name="Sen S."/>
            <person name="Kher A."/>
        </authorList>
    </citation>
    <scope>NUCLEOTIDE SEQUENCE</scope>
    <source>
        <strain evidence="10">SVJ23</strain>
    </source>
</reference>
<dbReference type="RefSeq" id="WP_039039727.1">
    <property type="nucleotide sequence ID" value="NZ_AP019195.1"/>
</dbReference>
<evidence type="ECO:0000313" key="9">
    <source>
        <dbReference type="EMBL" id="QQA61134.1"/>
    </source>
</evidence>
<evidence type="ECO:0000313" key="12">
    <source>
        <dbReference type="Proteomes" id="UP001160758"/>
    </source>
</evidence>
<protein>
    <submittedName>
        <fullName evidence="6">Uncharacterized protein</fullName>
    </submittedName>
</protein>
<reference evidence="7" key="5">
    <citation type="submission" date="2023-11" db="EMBL/GenBank/DDBJ databases">
        <title>WGS of Aeromonas in Northern Israel.</title>
        <authorList>
            <person name="Hershko Y."/>
        </authorList>
    </citation>
    <scope>NUCLEOTIDE SEQUENCE</scope>
    <source>
        <strain evidence="7">77416</strain>
    </source>
</reference>
<dbReference type="EMBL" id="BPOP01000003">
    <property type="protein sequence ID" value="GJB90493.1"/>
    <property type="molecule type" value="Genomic_DNA"/>
</dbReference>
<evidence type="ECO:0000313" key="8">
    <source>
        <dbReference type="EMBL" id="MEA9435080.1"/>
    </source>
</evidence>
<evidence type="ECO:0000313" key="6">
    <source>
        <dbReference type="EMBL" id="MDH1899667.1"/>
    </source>
</evidence>
<dbReference type="EMBL" id="JAOCIZ010000015">
    <property type="protein sequence ID" value="MDH1504491.1"/>
    <property type="molecule type" value="Genomic_DNA"/>
</dbReference>
<dbReference type="Proteomes" id="UP001277183">
    <property type="component" value="Unassembled WGS sequence"/>
</dbReference>
<dbReference type="GeneID" id="48820845"/>
<evidence type="ECO:0000313" key="4">
    <source>
        <dbReference type="EMBL" id="GJB90493.1"/>
    </source>
</evidence>
<evidence type="ECO:0000313" key="5">
    <source>
        <dbReference type="EMBL" id="MDH1504491.1"/>
    </source>
</evidence>
<dbReference type="EMBL" id="JAYGOJ010000013">
    <property type="protein sequence ID" value="MEA9435080.1"/>
    <property type="molecule type" value="Genomic_DNA"/>
</dbReference>
<dbReference type="EMBL" id="CP065937">
    <property type="protein sequence ID" value="QQA61134.1"/>
    <property type="molecule type" value="Genomic_DNA"/>
</dbReference>
<evidence type="ECO:0000313" key="7">
    <source>
        <dbReference type="EMBL" id="MDX7722308.1"/>
    </source>
</evidence>
<dbReference type="Proteomes" id="UP000886934">
    <property type="component" value="Unassembled WGS sequence"/>
</dbReference>
<dbReference type="Proteomes" id="UP001161704">
    <property type="component" value="Unassembled WGS sequence"/>
</dbReference>
<dbReference type="Proteomes" id="UP000887009">
    <property type="component" value="Unassembled WGS sequence"/>
</dbReference>
<evidence type="ECO:0000313" key="11">
    <source>
        <dbReference type="Proteomes" id="UP000737420"/>
    </source>
</evidence>
<dbReference type="EMBL" id="CP110176">
    <property type="protein sequence ID" value="UZC87287.1"/>
    <property type="molecule type" value="Genomic_DNA"/>
</dbReference>
<reference evidence="9" key="1">
    <citation type="submission" date="2020-12" db="EMBL/GenBank/DDBJ databases">
        <title>GES Beta-lactamases isolated from hospital effluents in Brazil.</title>
        <authorList>
            <person name="Conte D."/>
            <person name="Mesa D."/>
            <person name="Palmeiro J.K."/>
            <person name="Dalla-Costa L.M."/>
        </authorList>
    </citation>
    <scope>NUCLEOTIDE SEQUENCE [LARGE SCALE GENOMIC DNA]</scope>
    <source>
        <strain evidence="9">Aero21</strain>
    </source>
</reference>
<evidence type="ECO:0000313" key="2">
    <source>
        <dbReference type="EMBL" id="GJA53112.1"/>
    </source>
</evidence>
<dbReference type="EMBL" id="JAWZVU010000124">
    <property type="protein sequence ID" value="MDX7722308.1"/>
    <property type="molecule type" value="Genomic_DNA"/>
</dbReference>
<sequence>MNMKNVIKMLAVAGLMSAGVAQASVPADFNATPGVLFVNWHASAAMAGKANPMLEVRDESGDLVASVHANLMGTQQVQIPSRAQGNLTVSLGDQSSDYRIPFGIGSGNPR</sequence>
<dbReference type="EMBL" id="BPNL01000004">
    <property type="protein sequence ID" value="GJA53112.1"/>
    <property type="molecule type" value="Genomic_DNA"/>
</dbReference>
<accession>A0A0A5MPJ1</accession>
<organism evidence="6 12">
    <name type="scientific">Aeromonas caviae</name>
    <name type="common">Aeromonas punctata</name>
    <dbReference type="NCBI Taxonomy" id="648"/>
    <lineage>
        <taxon>Bacteria</taxon>
        <taxon>Pseudomonadati</taxon>
        <taxon>Pseudomonadota</taxon>
        <taxon>Gammaproteobacteria</taxon>
        <taxon>Aeromonadales</taxon>
        <taxon>Aeromonadaceae</taxon>
        <taxon>Aeromonas</taxon>
    </lineage>
</organism>
<feature type="signal peptide" evidence="1">
    <location>
        <begin position="1"/>
        <end position="23"/>
    </location>
</feature>
<evidence type="ECO:0000313" key="10">
    <source>
        <dbReference type="EMBL" id="UZC87287.1"/>
    </source>
</evidence>
<dbReference type="Proteomes" id="UP000737420">
    <property type="component" value="Unassembled WGS sequence"/>
</dbReference>
<keyword evidence="1" id="KW-0732">Signal</keyword>
<dbReference type="Proteomes" id="UP001304847">
    <property type="component" value="Unassembled WGS sequence"/>
</dbReference>
<reference evidence="6" key="3">
    <citation type="submission" date="2022-09" db="EMBL/GenBank/DDBJ databases">
        <title>Intensive care unit water sources are persistently colonized with multi-drug resistant bacteria and are the site of extensive horizontal gene transfer of antibiotic resistance genes.</title>
        <authorList>
            <person name="Diorio-Toth L."/>
        </authorList>
    </citation>
    <scope>NUCLEOTIDE SEQUENCE</scope>
    <source>
        <strain evidence="5">GD03710</strain>
        <strain evidence="6">GD03796</strain>
    </source>
</reference>
<evidence type="ECO:0000313" key="13">
    <source>
        <dbReference type="Proteomes" id="UP001304847"/>
    </source>
</evidence>